<evidence type="ECO:0000313" key="4">
    <source>
        <dbReference type="Proteomes" id="UP000006175"/>
    </source>
</evidence>
<dbReference type="InterPro" id="IPR002347">
    <property type="entry name" value="SDR_fam"/>
</dbReference>
<evidence type="ECO:0000256" key="1">
    <source>
        <dbReference type="ARBA" id="ARBA00006484"/>
    </source>
</evidence>
<dbReference type="PANTHER" id="PTHR42879">
    <property type="entry name" value="3-OXOACYL-(ACYL-CARRIER-PROTEIN) REDUCTASE"/>
    <property type="match status" value="1"/>
</dbReference>
<dbReference type="KEGG" id="dfd:Desfe_1209"/>
<reference evidence="3 4" key="1">
    <citation type="journal article" date="2012" name="J. Bacteriol.">
        <title>Complete Genome Sequence of Desulfurococcus fermentans, a Hyperthermophilic Cellulolytic Crenarchaeon Isolated from a Freshwater Hot Spring in Kamchatka, Russia.</title>
        <authorList>
            <person name="Susanti D."/>
            <person name="Johnson E.F."/>
            <person name="Rodriguez J.R."/>
            <person name="Anderson I."/>
            <person name="Perevalova A.A."/>
            <person name="Kyrpides N."/>
            <person name="Lucas S."/>
            <person name="Han J."/>
            <person name="Lapidus A."/>
            <person name="Cheng J.F."/>
            <person name="Goodwin L."/>
            <person name="Pitluck S."/>
            <person name="Mavrommatis K."/>
            <person name="Peters L."/>
            <person name="Land M.L."/>
            <person name="Hauser L."/>
            <person name="Gopalan V."/>
            <person name="Chan P.P."/>
            <person name="Lowe T.M."/>
            <person name="Atomi H."/>
            <person name="Bonch-Osmolovskaya E.A."/>
            <person name="Woyke T."/>
            <person name="Mukhopadhyay B."/>
        </authorList>
    </citation>
    <scope>NUCLEOTIDE SEQUENCE [LARGE SCALE GENOMIC DNA]</scope>
    <source>
        <strain evidence="3 4">DSM 16532</strain>
    </source>
</reference>
<evidence type="ECO:0000259" key="2">
    <source>
        <dbReference type="SMART" id="SM00822"/>
    </source>
</evidence>
<comment type="similarity">
    <text evidence="1">Belongs to the short-chain dehydrogenases/reductases (SDR) family.</text>
</comment>
<dbReference type="InterPro" id="IPR020904">
    <property type="entry name" value="Sc_DH/Rdtase_CS"/>
</dbReference>
<dbReference type="InterPro" id="IPR057326">
    <property type="entry name" value="KR_dom"/>
</dbReference>
<dbReference type="PANTHER" id="PTHR42879:SF2">
    <property type="entry name" value="3-OXOACYL-[ACYL-CARRIER-PROTEIN] REDUCTASE FABG"/>
    <property type="match status" value="1"/>
</dbReference>
<dbReference type="Pfam" id="PF13561">
    <property type="entry name" value="adh_short_C2"/>
    <property type="match status" value="1"/>
</dbReference>
<dbReference type="HOGENOM" id="CLU_010194_1_2_2"/>
<organism evidence="3 4">
    <name type="scientific">Desulfurococcus amylolyticus DSM 16532</name>
    <dbReference type="NCBI Taxonomy" id="768672"/>
    <lineage>
        <taxon>Archaea</taxon>
        <taxon>Thermoproteota</taxon>
        <taxon>Thermoprotei</taxon>
        <taxon>Desulfurococcales</taxon>
        <taxon>Desulfurococcaceae</taxon>
        <taxon>Desulfurococcus</taxon>
    </lineage>
</organism>
<evidence type="ECO:0000313" key="3">
    <source>
        <dbReference type="EMBL" id="AFL67079.1"/>
    </source>
</evidence>
<dbReference type="NCBIfam" id="NF005559">
    <property type="entry name" value="PRK07231.1"/>
    <property type="match status" value="1"/>
</dbReference>
<dbReference type="InterPro" id="IPR036291">
    <property type="entry name" value="NAD(P)-bd_dom_sf"/>
</dbReference>
<dbReference type="AlphaFoldDB" id="I3XT05"/>
<dbReference type="Gene3D" id="3.40.50.720">
    <property type="entry name" value="NAD(P)-binding Rossmann-like Domain"/>
    <property type="match status" value="1"/>
</dbReference>
<dbReference type="NCBIfam" id="NF009466">
    <property type="entry name" value="PRK12826.1-2"/>
    <property type="match status" value="1"/>
</dbReference>
<dbReference type="GO" id="GO:0032787">
    <property type="term" value="P:monocarboxylic acid metabolic process"/>
    <property type="evidence" value="ECO:0007669"/>
    <property type="project" value="UniProtKB-ARBA"/>
</dbReference>
<dbReference type="GO" id="GO:0004316">
    <property type="term" value="F:3-oxoacyl-[acyl-carrier-protein] reductase (NADPH) activity"/>
    <property type="evidence" value="ECO:0007669"/>
    <property type="project" value="UniProtKB-EC"/>
</dbReference>
<dbReference type="OrthoDB" id="24596at2157"/>
<keyword evidence="4" id="KW-1185">Reference proteome</keyword>
<dbReference type="PRINTS" id="PR00081">
    <property type="entry name" value="GDHRDH"/>
</dbReference>
<dbReference type="PRINTS" id="PR00080">
    <property type="entry name" value="SDRFAMILY"/>
</dbReference>
<dbReference type="EMBL" id="CP003321">
    <property type="protein sequence ID" value="AFL67079.1"/>
    <property type="molecule type" value="Genomic_DNA"/>
</dbReference>
<gene>
    <name evidence="3" type="ORF">Desfe_1209</name>
</gene>
<dbReference type="PROSITE" id="PS00061">
    <property type="entry name" value="ADH_SHORT"/>
    <property type="match status" value="1"/>
</dbReference>
<dbReference type="SUPFAM" id="SSF51735">
    <property type="entry name" value="NAD(P)-binding Rossmann-fold domains"/>
    <property type="match status" value="1"/>
</dbReference>
<proteinExistence type="inferred from homology"/>
<accession>I3XT05</accession>
<feature type="domain" description="Ketoreductase" evidence="2">
    <location>
        <begin position="7"/>
        <end position="187"/>
    </location>
</feature>
<dbReference type="RefSeq" id="WP_014767974.1">
    <property type="nucleotide sequence ID" value="NC_018001.1"/>
</dbReference>
<dbReference type="InterPro" id="IPR050259">
    <property type="entry name" value="SDR"/>
</dbReference>
<dbReference type="eggNOG" id="arCOG01259">
    <property type="taxonomic scope" value="Archaea"/>
</dbReference>
<protein>
    <submittedName>
        <fullName evidence="3">3-oxoacyl-(Acyl-carrier-protein) reductase</fullName>
        <ecNumber evidence="3">1.1.1.100</ecNumber>
    </submittedName>
</protein>
<dbReference type="EC" id="1.1.1.100" evidence="3"/>
<dbReference type="Proteomes" id="UP000006175">
    <property type="component" value="Chromosome"/>
</dbReference>
<sequence>MLSLHGKVALVTGGAKGIGREISLELANHGADVIVFNRDPVELENVLKEIREKNVRAMGLVVDVTRFKDVEKAVGEVINSMGRIDILVNNVGAFPRKLFLEMNEEDWFNMININLTSTFYVTRAVAPYMVKQRYGRIINISSITGLYHGVPGLVHYGAAKAGVVGFTKCLAAELAPYNITVNAIAPGPILTPGVKSIWTPEDIKIQEFINPLKRFGMPSDVAKLTVFLASDYSEFITGQVIIVDGGLTFVNPRIVVKEVLKSFKE</sequence>
<dbReference type="SMART" id="SM00822">
    <property type="entry name" value="PKS_KR"/>
    <property type="match status" value="1"/>
</dbReference>
<dbReference type="GeneID" id="13061602"/>
<dbReference type="FunFam" id="3.40.50.720:FF:000084">
    <property type="entry name" value="Short-chain dehydrogenase reductase"/>
    <property type="match status" value="1"/>
</dbReference>
<keyword evidence="3" id="KW-0560">Oxidoreductase</keyword>
<name>I3XT05_DESAM</name>